<reference evidence="8 9" key="2">
    <citation type="submission" date="2020-07" db="EMBL/GenBank/DDBJ databases">
        <title>Genome assembly of wild tea tree DASZ reveals pedigree and selection history of tea varieties.</title>
        <authorList>
            <person name="Zhang W."/>
        </authorList>
    </citation>
    <scope>NUCLEOTIDE SEQUENCE [LARGE SCALE GENOMIC DNA]</scope>
    <source>
        <strain evidence="9">cv. G240</strain>
        <tissue evidence="8">Leaf</tissue>
    </source>
</reference>
<feature type="compositionally biased region" description="Basic and acidic residues" evidence="6">
    <location>
        <begin position="144"/>
        <end position="155"/>
    </location>
</feature>
<evidence type="ECO:0000256" key="2">
    <source>
        <dbReference type="ARBA" id="ARBA00023015"/>
    </source>
</evidence>
<feature type="compositionally biased region" description="Polar residues" evidence="6">
    <location>
        <begin position="1"/>
        <end position="10"/>
    </location>
</feature>
<evidence type="ECO:0000256" key="6">
    <source>
        <dbReference type="SAM" id="MobiDB-lite"/>
    </source>
</evidence>
<dbReference type="InterPro" id="IPR017887">
    <property type="entry name" value="TF_TCP_subgr"/>
</dbReference>
<dbReference type="PANTHER" id="PTHR31072:SF93">
    <property type="entry name" value="TRANSCRIPTION FACTOR TCP24"/>
    <property type="match status" value="1"/>
</dbReference>
<evidence type="ECO:0000313" key="8">
    <source>
        <dbReference type="EMBL" id="KAF5944068.1"/>
    </source>
</evidence>
<gene>
    <name evidence="8" type="ORF">HYC85_018145</name>
</gene>
<keyword evidence="3" id="KW-0238">DNA-binding</keyword>
<dbReference type="GO" id="GO:0003700">
    <property type="term" value="F:DNA-binding transcription factor activity"/>
    <property type="evidence" value="ECO:0007669"/>
    <property type="project" value="InterPro"/>
</dbReference>
<feature type="region of interest" description="Disordered" evidence="6">
    <location>
        <begin position="137"/>
        <end position="221"/>
    </location>
</feature>
<keyword evidence="2" id="KW-0805">Transcription regulation</keyword>
<comment type="caution">
    <text evidence="8">The sequence shown here is derived from an EMBL/GenBank/DDBJ whole genome shotgun (WGS) entry which is preliminary data.</text>
</comment>
<dbReference type="InterPro" id="IPR005333">
    <property type="entry name" value="Transcription_factor_TCP"/>
</dbReference>
<evidence type="ECO:0000256" key="5">
    <source>
        <dbReference type="ARBA" id="ARBA00023242"/>
    </source>
</evidence>
<evidence type="ECO:0000256" key="4">
    <source>
        <dbReference type="ARBA" id="ARBA00023163"/>
    </source>
</evidence>
<keyword evidence="9" id="KW-1185">Reference proteome</keyword>
<dbReference type="AlphaFoldDB" id="A0A7J7GXE0"/>
<feature type="compositionally biased region" description="Acidic residues" evidence="6">
    <location>
        <begin position="156"/>
        <end position="166"/>
    </location>
</feature>
<protein>
    <recommendedName>
        <fullName evidence="7">TCP domain-containing protein</fullName>
    </recommendedName>
</protein>
<dbReference type="GO" id="GO:0043565">
    <property type="term" value="F:sequence-specific DNA binding"/>
    <property type="evidence" value="ECO:0007669"/>
    <property type="project" value="TreeGrafter"/>
</dbReference>
<feature type="region of interest" description="Disordered" evidence="6">
    <location>
        <begin position="373"/>
        <end position="404"/>
    </location>
</feature>
<keyword evidence="5" id="KW-0539">Nucleus</keyword>
<evidence type="ECO:0000256" key="3">
    <source>
        <dbReference type="ARBA" id="ARBA00023125"/>
    </source>
</evidence>
<keyword evidence="4" id="KW-0804">Transcription</keyword>
<feature type="region of interest" description="Disordered" evidence="6">
    <location>
        <begin position="1"/>
        <end position="49"/>
    </location>
</feature>
<dbReference type="GO" id="GO:0005634">
    <property type="term" value="C:nucleus"/>
    <property type="evidence" value="ECO:0007669"/>
    <property type="project" value="UniProtKB-SubCell"/>
</dbReference>
<sequence length="404" mass="43322">MELDEIQTQGCKFPRIGNGIGKRGREQQYPDVDEDGGEPKRGGGGNGDIGGFGRLICGWPSSRIVRVSRATGGKDRHSKVLTSKGLRDRRVRLSVTTAIQFYDLQDRLGVDQPSKAVEWLLKAAAKSIDELPCIKASLPNTPKQLRDEKRSREQGLDDSAEMELDGDPNHNQHQQHVSLSKSGCSSTSETSKGSGLSLSRNSSSSPNGSAQQNPRGGEANFFQKTPIDYYASGFLAPSSLASRNHNSSSGFSGQIYLANSAISPFSVAGDHHHHHHHPELQHFSFAPDHFLPVASSAVAGGGSGSDYNLNFTISAGLAGMNRGTLQSNSPSLLPHLQRLSSSSHIDASNSNVNVNVPFFIGTAAPNAASLENHHHQFPHGLDGRLQLSYGDSGRHSDHKGKGKN</sequence>
<dbReference type="Proteomes" id="UP000593564">
    <property type="component" value="Unassembled WGS sequence"/>
</dbReference>
<name>A0A7J7GXE0_CAMSI</name>
<organism evidence="8 9">
    <name type="scientific">Camellia sinensis</name>
    <name type="common">Tea plant</name>
    <name type="synonym">Thea sinensis</name>
    <dbReference type="NCBI Taxonomy" id="4442"/>
    <lineage>
        <taxon>Eukaryota</taxon>
        <taxon>Viridiplantae</taxon>
        <taxon>Streptophyta</taxon>
        <taxon>Embryophyta</taxon>
        <taxon>Tracheophyta</taxon>
        <taxon>Spermatophyta</taxon>
        <taxon>Magnoliopsida</taxon>
        <taxon>eudicotyledons</taxon>
        <taxon>Gunneridae</taxon>
        <taxon>Pentapetalae</taxon>
        <taxon>asterids</taxon>
        <taxon>Ericales</taxon>
        <taxon>Theaceae</taxon>
        <taxon>Camellia</taxon>
    </lineage>
</organism>
<dbReference type="PROSITE" id="PS51369">
    <property type="entry name" value="TCP"/>
    <property type="match status" value="1"/>
</dbReference>
<dbReference type="PANTHER" id="PTHR31072">
    <property type="entry name" value="TRANSCRIPTION FACTOR TCP4-RELATED"/>
    <property type="match status" value="1"/>
</dbReference>
<feature type="compositionally biased region" description="Low complexity" evidence="6">
    <location>
        <begin position="178"/>
        <end position="209"/>
    </location>
</feature>
<dbReference type="EMBL" id="JACBKZ010000008">
    <property type="protein sequence ID" value="KAF5944068.1"/>
    <property type="molecule type" value="Genomic_DNA"/>
</dbReference>
<accession>A0A7J7GXE0</accession>
<dbReference type="GO" id="GO:2000032">
    <property type="term" value="P:regulation of secondary shoot formation"/>
    <property type="evidence" value="ECO:0007669"/>
    <property type="project" value="TreeGrafter"/>
</dbReference>
<dbReference type="Pfam" id="PF03634">
    <property type="entry name" value="TCP"/>
    <property type="match status" value="1"/>
</dbReference>
<proteinExistence type="predicted"/>
<feature type="domain" description="TCP" evidence="7">
    <location>
        <begin position="73"/>
        <end position="131"/>
    </location>
</feature>
<evidence type="ECO:0000256" key="1">
    <source>
        <dbReference type="ARBA" id="ARBA00004123"/>
    </source>
</evidence>
<reference evidence="9" key="1">
    <citation type="journal article" date="2020" name="Nat. Commun.">
        <title>Genome assembly of wild tea tree DASZ reveals pedigree and selection history of tea varieties.</title>
        <authorList>
            <person name="Zhang W."/>
            <person name="Zhang Y."/>
            <person name="Qiu H."/>
            <person name="Guo Y."/>
            <person name="Wan H."/>
            <person name="Zhang X."/>
            <person name="Scossa F."/>
            <person name="Alseekh S."/>
            <person name="Zhang Q."/>
            <person name="Wang P."/>
            <person name="Xu L."/>
            <person name="Schmidt M.H."/>
            <person name="Jia X."/>
            <person name="Li D."/>
            <person name="Zhu A."/>
            <person name="Guo F."/>
            <person name="Chen W."/>
            <person name="Ni D."/>
            <person name="Usadel B."/>
            <person name="Fernie A.R."/>
            <person name="Wen W."/>
        </authorList>
    </citation>
    <scope>NUCLEOTIDE SEQUENCE [LARGE SCALE GENOMIC DNA]</scope>
    <source>
        <strain evidence="9">cv. G240</strain>
    </source>
</reference>
<evidence type="ECO:0000259" key="7">
    <source>
        <dbReference type="PROSITE" id="PS51369"/>
    </source>
</evidence>
<comment type="subcellular location">
    <subcellularLocation>
        <location evidence="1">Nucleus</location>
    </subcellularLocation>
</comment>
<evidence type="ECO:0000313" key="9">
    <source>
        <dbReference type="Proteomes" id="UP000593564"/>
    </source>
</evidence>